<name>A0AAV8VD02_9CUCU</name>
<gene>
    <name evidence="2" type="ORF">NQ315_000583</name>
</gene>
<keyword evidence="1" id="KW-0812">Transmembrane</keyword>
<dbReference type="SUPFAM" id="SSF103473">
    <property type="entry name" value="MFS general substrate transporter"/>
    <property type="match status" value="1"/>
</dbReference>
<keyword evidence="1" id="KW-0472">Membrane</keyword>
<organism evidence="2 3">
    <name type="scientific">Exocentrus adspersus</name>
    <dbReference type="NCBI Taxonomy" id="1586481"/>
    <lineage>
        <taxon>Eukaryota</taxon>
        <taxon>Metazoa</taxon>
        <taxon>Ecdysozoa</taxon>
        <taxon>Arthropoda</taxon>
        <taxon>Hexapoda</taxon>
        <taxon>Insecta</taxon>
        <taxon>Pterygota</taxon>
        <taxon>Neoptera</taxon>
        <taxon>Endopterygota</taxon>
        <taxon>Coleoptera</taxon>
        <taxon>Polyphaga</taxon>
        <taxon>Cucujiformia</taxon>
        <taxon>Chrysomeloidea</taxon>
        <taxon>Cerambycidae</taxon>
        <taxon>Lamiinae</taxon>
        <taxon>Acanthocinini</taxon>
        <taxon>Exocentrus</taxon>
    </lineage>
</organism>
<evidence type="ECO:0000313" key="3">
    <source>
        <dbReference type="Proteomes" id="UP001159042"/>
    </source>
</evidence>
<evidence type="ECO:0000313" key="2">
    <source>
        <dbReference type="EMBL" id="KAJ8912077.1"/>
    </source>
</evidence>
<evidence type="ECO:0000256" key="1">
    <source>
        <dbReference type="SAM" id="Phobius"/>
    </source>
</evidence>
<dbReference type="GO" id="GO:0008028">
    <property type="term" value="F:monocarboxylic acid transmembrane transporter activity"/>
    <property type="evidence" value="ECO:0007669"/>
    <property type="project" value="TreeGrafter"/>
</dbReference>
<dbReference type="InterPro" id="IPR036259">
    <property type="entry name" value="MFS_trans_sf"/>
</dbReference>
<dbReference type="AlphaFoldDB" id="A0AAV8VD02"/>
<sequence length="100" mass="10831">MIEFIVITCFASLRSIVVVDLLGLEKLTNAFGLLLLFQGVAAIIGAPLAAAFMNATGSYNASFYLSGSMLLASAIMCYPLNWINKWEKRRNGQSNKAVPV</sequence>
<dbReference type="EMBL" id="JANEYG010000148">
    <property type="protein sequence ID" value="KAJ8912077.1"/>
    <property type="molecule type" value="Genomic_DNA"/>
</dbReference>
<feature type="transmembrane region" description="Helical" evidence="1">
    <location>
        <begin position="31"/>
        <end position="55"/>
    </location>
</feature>
<comment type="caution">
    <text evidence="2">The sequence shown here is derived from an EMBL/GenBank/DDBJ whole genome shotgun (WGS) entry which is preliminary data.</text>
</comment>
<dbReference type="Gene3D" id="1.20.1250.20">
    <property type="entry name" value="MFS general substrate transporter like domains"/>
    <property type="match status" value="1"/>
</dbReference>
<dbReference type="PANTHER" id="PTHR11360:SF238">
    <property type="entry name" value="SD10469P"/>
    <property type="match status" value="1"/>
</dbReference>
<reference evidence="2 3" key="1">
    <citation type="journal article" date="2023" name="Insect Mol. Biol.">
        <title>Genome sequencing provides insights into the evolution of gene families encoding plant cell wall-degrading enzymes in longhorned beetles.</title>
        <authorList>
            <person name="Shin N.R."/>
            <person name="Okamura Y."/>
            <person name="Kirsch R."/>
            <person name="Pauchet Y."/>
        </authorList>
    </citation>
    <scope>NUCLEOTIDE SEQUENCE [LARGE SCALE GENOMIC DNA]</scope>
    <source>
        <strain evidence="2">EAD_L_NR</strain>
    </source>
</reference>
<feature type="transmembrane region" description="Helical" evidence="1">
    <location>
        <begin position="61"/>
        <end position="80"/>
    </location>
</feature>
<dbReference type="Proteomes" id="UP001159042">
    <property type="component" value="Unassembled WGS sequence"/>
</dbReference>
<keyword evidence="3" id="KW-1185">Reference proteome</keyword>
<evidence type="ECO:0008006" key="4">
    <source>
        <dbReference type="Google" id="ProtNLM"/>
    </source>
</evidence>
<protein>
    <recommendedName>
        <fullName evidence="4">Monocarboxylate transporter</fullName>
    </recommendedName>
</protein>
<accession>A0AAV8VD02</accession>
<proteinExistence type="predicted"/>
<dbReference type="PANTHER" id="PTHR11360">
    <property type="entry name" value="MONOCARBOXYLATE TRANSPORTER"/>
    <property type="match status" value="1"/>
</dbReference>
<keyword evidence="1" id="KW-1133">Transmembrane helix</keyword>
<dbReference type="InterPro" id="IPR050327">
    <property type="entry name" value="Proton-linked_MCT"/>
</dbReference>